<organism evidence="2 3">
    <name type="scientific">Corynebacterium lactis RW2-5</name>
    <dbReference type="NCBI Taxonomy" id="1408189"/>
    <lineage>
        <taxon>Bacteria</taxon>
        <taxon>Bacillati</taxon>
        <taxon>Actinomycetota</taxon>
        <taxon>Actinomycetes</taxon>
        <taxon>Mycobacteriales</taxon>
        <taxon>Corynebacteriaceae</taxon>
        <taxon>Corynebacterium</taxon>
    </lineage>
</organism>
<dbReference type="Proteomes" id="UP000058446">
    <property type="component" value="Chromosome"/>
</dbReference>
<evidence type="ECO:0000313" key="3">
    <source>
        <dbReference type="Proteomes" id="UP000058446"/>
    </source>
</evidence>
<sequence>MCLGIPAKVLEVTDGPLPSAVVEMAGQQRSVSAMYVPELQAGDWVFIQNGFAMNVLDEEDARQSLAAIDEYNLIAHVAENAPKPRRTS</sequence>
<dbReference type="PATRIC" id="fig|1408189.4.peg.546"/>
<evidence type="ECO:0000313" key="2">
    <source>
        <dbReference type="EMBL" id="ALA66828.1"/>
    </source>
</evidence>
<dbReference type="GO" id="GO:1902670">
    <property type="term" value="F:carbon dioxide binding"/>
    <property type="evidence" value="ECO:0007669"/>
    <property type="project" value="TreeGrafter"/>
</dbReference>
<keyword evidence="3" id="KW-1185">Reference proteome</keyword>
<dbReference type="EMBL" id="CP006841">
    <property type="protein sequence ID" value="ALA66828.1"/>
    <property type="molecule type" value="Genomic_DNA"/>
</dbReference>
<dbReference type="RefSeq" id="WP_053411582.1">
    <property type="nucleotide sequence ID" value="NZ_CP006841.1"/>
</dbReference>
<comment type="similarity">
    <text evidence="1">Belongs to the HupF/HypC family.</text>
</comment>
<dbReference type="InterPro" id="IPR019812">
    <property type="entry name" value="Hydgase_assmbl_chp_CS"/>
</dbReference>
<dbReference type="NCBIfam" id="TIGR00074">
    <property type="entry name" value="hypC_hupF"/>
    <property type="match status" value="1"/>
</dbReference>
<name>A0A0K2GYS6_9CORY</name>
<dbReference type="SUPFAM" id="SSF159127">
    <property type="entry name" value="HupF/HypC-like"/>
    <property type="match status" value="1"/>
</dbReference>
<dbReference type="GO" id="GO:0051604">
    <property type="term" value="P:protein maturation"/>
    <property type="evidence" value="ECO:0007669"/>
    <property type="project" value="TreeGrafter"/>
</dbReference>
<dbReference type="KEGG" id="clw:CLAC_02740"/>
<dbReference type="OrthoDB" id="9806017at2"/>
<gene>
    <name evidence="2" type="ORF">CLAC_02740</name>
</gene>
<dbReference type="PANTHER" id="PTHR35177">
    <property type="entry name" value="HYDROGENASE MATURATION FACTOR HYBG"/>
    <property type="match status" value="1"/>
</dbReference>
<dbReference type="Gene3D" id="2.30.30.140">
    <property type="match status" value="1"/>
</dbReference>
<dbReference type="STRING" id="1408189.CLAC_02740"/>
<dbReference type="PRINTS" id="PR00445">
    <property type="entry name" value="HUPFHYPC"/>
</dbReference>
<dbReference type="Pfam" id="PF01455">
    <property type="entry name" value="HupF_HypC"/>
    <property type="match status" value="1"/>
</dbReference>
<reference evidence="2 3" key="1">
    <citation type="submission" date="2013-10" db="EMBL/GenBank/DDBJ databases">
        <title>Complete genome sequence of Corynebacterium lactis DSM 45799(T), isolated from raw cow milk.</title>
        <authorList>
            <person name="Ruckert C."/>
            <person name="Albersmeier A."/>
            <person name="Lipski A."/>
            <person name="Kalinowski J."/>
        </authorList>
    </citation>
    <scope>NUCLEOTIDE SEQUENCE [LARGE SCALE GENOMIC DNA]</scope>
    <source>
        <strain evidence="2 3">RW2-5</strain>
    </source>
</reference>
<proteinExistence type="inferred from homology"/>
<protein>
    <submittedName>
        <fullName evidence="2">Hydrogenase expression protein HypE</fullName>
    </submittedName>
</protein>
<accession>A0A0K2GYS6</accession>
<dbReference type="PANTHER" id="PTHR35177:SF2">
    <property type="entry name" value="HYDROGENASE MATURATION FACTOR HYBG"/>
    <property type="match status" value="1"/>
</dbReference>
<dbReference type="AlphaFoldDB" id="A0A0K2GYS6"/>
<evidence type="ECO:0000256" key="1">
    <source>
        <dbReference type="ARBA" id="ARBA00006018"/>
    </source>
</evidence>
<dbReference type="PROSITE" id="PS01097">
    <property type="entry name" value="HUPF_HYPC"/>
    <property type="match status" value="1"/>
</dbReference>
<dbReference type="InterPro" id="IPR001109">
    <property type="entry name" value="Hydrogenase_HupF/HypC"/>
</dbReference>
<dbReference type="GO" id="GO:0005506">
    <property type="term" value="F:iron ion binding"/>
    <property type="evidence" value="ECO:0007669"/>
    <property type="project" value="TreeGrafter"/>
</dbReference>